<feature type="transmembrane region" description="Helical" evidence="1">
    <location>
        <begin position="9"/>
        <end position="27"/>
    </location>
</feature>
<evidence type="ECO:0000313" key="3">
    <source>
        <dbReference type="Proteomes" id="UP000286931"/>
    </source>
</evidence>
<organism evidence="2 3">
    <name type="scientific">Embleya hyalina</name>
    <dbReference type="NCBI Taxonomy" id="516124"/>
    <lineage>
        <taxon>Bacteria</taxon>
        <taxon>Bacillati</taxon>
        <taxon>Actinomycetota</taxon>
        <taxon>Actinomycetes</taxon>
        <taxon>Kitasatosporales</taxon>
        <taxon>Streptomycetaceae</taxon>
        <taxon>Embleya</taxon>
    </lineage>
</organism>
<dbReference type="EMBL" id="BIFH01000035">
    <property type="protein sequence ID" value="GCD99874.1"/>
    <property type="molecule type" value="Genomic_DNA"/>
</dbReference>
<keyword evidence="1" id="KW-0812">Transmembrane</keyword>
<keyword evidence="1" id="KW-0472">Membrane</keyword>
<gene>
    <name evidence="2" type="ORF">EHYA_07596</name>
</gene>
<protein>
    <submittedName>
        <fullName evidence="2">Uncharacterized protein</fullName>
    </submittedName>
</protein>
<dbReference type="RefSeq" id="WP_126641641.1">
    <property type="nucleotide sequence ID" value="NZ_BIFH01000035.1"/>
</dbReference>
<proteinExistence type="predicted"/>
<dbReference type="Proteomes" id="UP000286931">
    <property type="component" value="Unassembled WGS sequence"/>
</dbReference>
<sequence>MTFIRTNPARLYSIVTAALPLAVYYGLDLPIEIVIPLAAALLGLGEVVQRTEDRKTTDALYAPSPEHEVMPVIGYLGLVDGDQDDESTEAKNA</sequence>
<reference evidence="2 3" key="1">
    <citation type="submission" date="2018-12" db="EMBL/GenBank/DDBJ databases">
        <title>Draft genome sequence of Embleya hyalina NBRC 13850T.</title>
        <authorList>
            <person name="Komaki H."/>
            <person name="Hosoyama A."/>
            <person name="Kimura A."/>
            <person name="Ichikawa N."/>
            <person name="Tamura T."/>
        </authorList>
    </citation>
    <scope>NUCLEOTIDE SEQUENCE [LARGE SCALE GENOMIC DNA]</scope>
    <source>
        <strain evidence="2 3">NBRC 13850</strain>
    </source>
</reference>
<keyword evidence="1" id="KW-1133">Transmembrane helix</keyword>
<keyword evidence="3" id="KW-1185">Reference proteome</keyword>
<name>A0A401YZ13_9ACTN</name>
<evidence type="ECO:0000313" key="2">
    <source>
        <dbReference type="EMBL" id="GCD99874.1"/>
    </source>
</evidence>
<accession>A0A401YZ13</accession>
<dbReference type="AlphaFoldDB" id="A0A401YZ13"/>
<comment type="caution">
    <text evidence="2">The sequence shown here is derived from an EMBL/GenBank/DDBJ whole genome shotgun (WGS) entry which is preliminary data.</text>
</comment>
<evidence type="ECO:0000256" key="1">
    <source>
        <dbReference type="SAM" id="Phobius"/>
    </source>
</evidence>